<gene>
    <name evidence="4" type="ORF">JRO89_XS06G0070800</name>
</gene>
<accession>A0ABQ8HX26</accession>
<dbReference type="EMBL" id="JAFEMO010000006">
    <property type="protein sequence ID" value="KAH7568907.1"/>
    <property type="molecule type" value="Genomic_DNA"/>
</dbReference>
<evidence type="ECO:0000313" key="5">
    <source>
        <dbReference type="Proteomes" id="UP000827721"/>
    </source>
</evidence>
<comment type="caution">
    <text evidence="4">The sequence shown here is derived from an EMBL/GenBank/DDBJ whole genome shotgun (WGS) entry which is preliminary data.</text>
</comment>
<feature type="compositionally biased region" description="Polar residues" evidence="1">
    <location>
        <begin position="614"/>
        <end position="625"/>
    </location>
</feature>
<protein>
    <recommendedName>
        <fullName evidence="6">Protein SMG7L</fullName>
    </recommendedName>
</protein>
<dbReference type="Pfam" id="PF10374">
    <property type="entry name" value="EST1"/>
    <property type="match status" value="1"/>
</dbReference>
<dbReference type="Proteomes" id="UP000827721">
    <property type="component" value="Unassembled WGS sequence"/>
</dbReference>
<dbReference type="SUPFAM" id="SSF48452">
    <property type="entry name" value="TPR-like"/>
    <property type="match status" value="1"/>
</dbReference>
<keyword evidence="5" id="KW-1185">Reference proteome</keyword>
<evidence type="ECO:0000313" key="4">
    <source>
        <dbReference type="EMBL" id="KAH7568907.1"/>
    </source>
</evidence>
<organism evidence="4 5">
    <name type="scientific">Xanthoceras sorbifolium</name>
    <dbReference type="NCBI Taxonomy" id="99658"/>
    <lineage>
        <taxon>Eukaryota</taxon>
        <taxon>Viridiplantae</taxon>
        <taxon>Streptophyta</taxon>
        <taxon>Embryophyta</taxon>
        <taxon>Tracheophyta</taxon>
        <taxon>Spermatophyta</taxon>
        <taxon>Magnoliopsida</taxon>
        <taxon>eudicotyledons</taxon>
        <taxon>Gunneridae</taxon>
        <taxon>Pentapetalae</taxon>
        <taxon>rosids</taxon>
        <taxon>malvids</taxon>
        <taxon>Sapindales</taxon>
        <taxon>Sapindaceae</taxon>
        <taxon>Xanthoceroideae</taxon>
        <taxon>Xanthoceras</taxon>
    </lineage>
</organism>
<sequence>MSNNSFNRLKEQKGKPNFLVEVVNAEKQLWTLIHSKGLLCSEVKDLYRKACSSYEKIISNDHDLAELQDVEYSIWKLHYKHIDEFRKGIKRSSANSDNTTFAMPKSGGNVQRSNDNQIEGFKLFLLEAMEFYQSLMVKVKRCYGIPEESYFYEEGGTCNAVEQKQLQKCQFLCHRFLVCLGDLARYKEQYEKLGAQDQNWSVAATHYLEATKIWPDSGNPQNQLAVLAFYVGDELAALYHCIRSLAVKEPFPDAGNNLILLFERNGSTDLHSLCTEAFFDFMNPSERSNVKIKSQTSDDFSNCNMLKAEHNCFLETNLWSLIIRTMSFFFIKSSLKDFPCAFASTMRELDAMMALDDTKLKATLESYQFMDSARTGPFRALQIVAIFIFIIHDLLSRLGREWSEDKNDMQQLELIRFALTAAFIFMGRLVDRCLKSSPLDSCPLLPAVLVFVEWLAGMLDEAETHGADDKCVSAMSYFFGALVGLLMQLNARGGLSSPERTALWEDYELRGFAPLTYSQMSLDFSTHCGHVKDFESGKDCRAGRIIKAAIKIAKRTDGSRKWIIYDKTGAKFYIDSDTDPDTIKSEVELTRDLKVEETRQSISESTSKCDKQNQGENASSTSMHSKSVAMEEEEVIVFKPLTRYNSAPLYTSIDTKESESPKDIDEQTVPPDECLRRATSLLIAQNPTQGEPFAFHSDVTNFRPSKPFKQQEPLVKETGQHPLFQTPISAGPPSLSAWVFDRGSVNNDREKGRSDASKPGLYTIEEIVSASLSGLSMSGTEDSVISSGQRYASSHYTSPYSAPVPSAPLLPENATWVNDVQPSFYEFKNPEGINRTNVFSDPSHLINYPNWNATPGPLNYSSAIPGFMDGYTPFRGMTSSEWLRQYRENQNLERANSHSWPLHYYAPRNPGNFQGQDASRFDPFLQWQAPMTTNQMIYTESPLMHSGFQQVQGAADEHKRDKLFHVYQRPTPYGCSAVTDFREEPQPLLHYLKEKEWLLQKEPTLRGPTYMGN</sequence>
<feature type="domain" description="Telomerase activating protein Est1-like N-terminal" evidence="3">
    <location>
        <begin position="70"/>
        <end position="191"/>
    </location>
</feature>
<dbReference type="InterPro" id="IPR018834">
    <property type="entry name" value="DNA/RNA-bd_Est1-type"/>
</dbReference>
<feature type="region of interest" description="Disordered" evidence="1">
    <location>
        <begin position="595"/>
        <end position="627"/>
    </location>
</feature>
<evidence type="ECO:0000259" key="3">
    <source>
        <dbReference type="Pfam" id="PF10374"/>
    </source>
</evidence>
<evidence type="ECO:0000259" key="2">
    <source>
        <dbReference type="Pfam" id="PF10373"/>
    </source>
</evidence>
<dbReference type="PANTHER" id="PTHR15696">
    <property type="entry name" value="SMG-7 SUPPRESSOR WITH MORPHOLOGICAL EFFECT ON GENITALIA PROTEIN 7"/>
    <property type="match status" value="1"/>
</dbReference>
<evidence type="ECO:0000256" key="1">
    <source>
        <dbReference type="SAM" id="MobiDB-lite"/>
    </source>
</evidence>
<dbReference type="Gene3D" id="1.25.40.10">
    <property type="entry name" value="Tetratricopeptide repeat domain"/>
    <property type="match status" value="1"/>
</dbReference>
<dbReference type="PANTHER" id="PTHR15696:SF0">
    <property type="entry name" value="TELOMERASE-BINDING PROTEIN EST1A"/>
    <property type="match status" value="1"/>
</dbReference>
<dbReference type="InterPro" id="IPR019458">
    <property type="entry name" value="Est1-like_N"/>
</dbReference>
<dbReference type="InterPro" id="IPR011990">
    <property type="entry name" value="TPR-like_helical_dom_sf"/>
</dbReference>
<dbReference type="Pfam" id="PF10373">
    <property type="entry name" value="EST1_DNA_bind"/>
    <property type="match status" value="1"/>
</dbReference>
<dbReference type="InterPro" id="IPR045153">
    <property type="entry name" value="Est1/Ebs1-like"/>
</dbReference>
<proteinExistence type="predicted"/>
<name>A0ABQ8HX26_9ROSI</name>
<feature type="domain" description="DNA/RNA-binding" evidence="2">
    <location>
        <begin position="203"/>
        <end position="518"/>
    </location>
</feature>
<reference evidence="4 5" key="1">
    <citation type="submission" date="2021-02" db="EMBL/GenBank/DDBJ databases">
        <title>Plant Genome Project.</title>
        <authorList>
            <person name="Zhang R.-G."/>
        </authorList>
    </citation>
    <scope>NUCLEOTIDE SEQUENCE [LARGE SCALE GENOMIC DNA]</scope>
    <source>
        <tissue evidence="4">Leaves</tissue>
    </source>
</reference>
<evidence type="ECO:0008006" key="6">
    <source>
        <dbReference type="Google" id="ProtNLM"/>
    </source>
</evidence>